<protein>
    <submittedName>
        <fullName evidence="1">Uncharacterized protein</fullName>
    </submittedName>
</protein>
<sequence length="124" mass="13983">MQLIGHWLVPYESLFWVQSKNEISNERQNLFKYDEDAIGRAKELNAEFSVICRYVSEAIIANAAGAKFIVCSTHEAKEIADLAQFYLFDSKIACVIKSEDELEILAKFGVDVAIFRQGIIGGNF</sequence>
<name>A7GZM3_CAMC5</name>
<dbReference type="Proteomes" id="UP000006380">
    <property type="component" value="Chromosome"/>
</dbReference>
<dbReference type="STRING" id="360105.CCV52592_1343"/>
<keyword evidence="2" id="KW-1185">Reference proteome</keyword>
<dbReference type="HOGENOM" id="CLU_124385_0_0_7"/>
<dbReference type="RefSeq" id="WP_009650590.1">
    <property type="nucleotide sequence ID" value="NC_009715.2"/>
</dbReference>
<dbReference type="KEGG" id="ccv:CCV52592_1343"/>
<accession>A7GZM3</accession>
<organism evidence="1 2">
    <name type="scientific">Campylobacter curvus (strain 525.92)</name>
    <dbReference type="NCBI Taxonomy" id="360105"/>
    <lineage>
        <taxon>Bacteria</taxon>
        <taxon>Pseudomonadati</taxon>
        <taxon>Campylobacterota</taxon>
        <taxon>Epsilonproteobacteria</taxon>
        <taxon>Campylobacterales</taxon>
        <taxon>Campylobacteraceae</taxon>
        <taxon>Campylobacter</taxon>
    </lineage>
</organism>
<dbReference type="OrthoDB" id="5339711at2"/>
<evidence type="ECO:0000313" key="1">
    <source>
        <dbReference type="EMBL" id="EAT99453.1"/>
    </source>
</evidence>
<proteinExistence type="predicted"/>
<dbReference type="EMBL" id="CP000767">
    <property type="protein sequence ID" value="EAT99453.1"/>
    <property type="molecule type" value="Genomic_DNA"/>
</dbReference>
<dbReference type="AlphaFoldDB" id="A7GZM3"/>
<evidence type="ECO:0000313" key="2">
    <source>
        <dbReference type="Proteomes" id="UP000006380"/>
    </source>
</evidence>
<gene>
    <name evidence="1" type="ORF">CCV52592_1343</name>
</gene>
<reference evidence="1" key="1">
    <citation type="submission" date="2016-07" db="EMBL/GenBank/DDBJ databases">
        <title>Comparative genomics of the Campylobacter concisus group.</title>
        <authorList>
            <person name="Miller W.G."/>
            <person name="Yee E."/>
            <person name="Chapman M.H."/>
            <person name="Huynh S."/>
            <person name="Bono J.L."/>
            <person name="On S.L.W."/>
            <person name="StLeger J."/>
            <person name="Foster G."/>
            <person name="Parker C.T."/>
        </authorList>
    </citation>
    <scope>NUCLEOTIDE SEQUENCE</scope>
    <source>
        <strain evidence="1">525.92</strain>
    </source>
</reference>